<feature type="region of interest" description="Disordered" evidence="1">
    <location>
        <begin position="39"/>
        <end position="88"/>
    </location>
</feature>
<name>A0A4U6UCU5_SETVI</name>
<keyword evidence="3" id="KW-1185">Reference proteome</keyword>
<dbReference type="AlphaFoldDB" id="A0A4U6UCU5"/>
<organism evidence="2 3">
    <name type="scientific">Setaria viridis</name>
    <name type="common">Green bristlegrass</name>
    <name type="synonym">Setaria italica subsp. viridis</name>
    <dbReference type="NCBI Taxonomy" id="4556"/>
    <lineage>
        <taxon>Eukaryota</taxon>
        <taxon>Viridiplantae</taxon>
        <taxon>Streptophyta</taxon>
        <taxon>Embryophyta</taxon>
        <taxon>Tracheophyta</taxon>
        <taxon>Spermatophyta</taxon>
        <taxon>Magnoliopsida</taxon>
        <taxon>Liliopsida</taxon>
        <taxon>Poales</taxon>
        <taxon>Poaceae</taxon>
        <taxon>PACMAD clade</taxon>
        <taxon>Panicoideae</taxon>
        <taxon>Panicodae</taxon>
        <taxon>Paniceae</taxon>
        <taxon>Cenchrinae</taxon>
        <taxon>Setaria</taxon>
    </lineage>
</organism>
<protein>
    <submittedName>
        <fullName evidence="2">Uncharacterized protein</fullName>
    </submittedName>
</protein>
<evidence type="ECO:0000313" key="2">
    <source>
        <dbReference type="EMBL" id="TKW12982.1"/>
    </source>
</evidence>
<gene>
    <name evidence="2" type="ORF">SEVIR_5G070700v2</name>
</gene>
<proteinExistence type="predicted"/>
<dbReference type="Gramene" id="TKW12982">
    <property type="protein sequence ID" value="TKW12982"/>
    <property type="gene ID" value="SEVIR_5G070700v2"/>
</dbReference>
<reference evidence="2 3" key="1">
    <citation type="submission" date="2019-03" db="EMBL/GenBank/DDBJ databases">
        <title>WGS assembly of Setaria viridis.</title>
        <authorList>
            <person name="Huang P."/>
            <person name="Jenkins J."/>
            <person name="Grimwood J."/>
            <person name="Barry K."/>
            <person name="Healey A."/>
            <person name="Mamidi S."/>
            <person name="Sreedasyam A."/>
            <person name="Shu S."/>
            <person name="Feldman M."/>
            <person name="Wu J."/>
            <person name="Yu Y."/>
            <person name="Chen C."/>
            <person name="Johnson J."/>
            <person name="Rokhsar D."/>
            <person name="Baxter I."/>
            <person name="Schmutz J."/>
            <person name="Brutnell T."/>
            <person name="Kellogg E."/>
        </authorList>
    </citation>
    <scope>NUCLEOTIDE SEQUENCE [LARGE SCALE GENOMIC DNA]</scope>
    <source>
        <strain evidence="3">cv. A10</strain>
    </source>
</reference>
<dbReference type="Proteomes" id="UP000298652">
    <property type="component" value="Chromosome 5"/>
</dbReference>
<evidence type="ECO:0000256" key="1">
    <source>
        <dbReference type="SAM" id="MobiDB-lite"/>
    </source>
</evidence>
<accession>A0A4U6UCU5</accession>
<sequence length="167" mass="18362">MPPTDIPFDLSTPTNTHTFKLYRPDPLSYFSLKSNRQYYLDHPRTPSPPPTRACPSRTRARPRPDALLGPSRPRLLGSSPAGVASSPLLAPPHLHSAASKSRRATVVMIQARWSTRRAPACAAPPPSPSCRRDRVPLLELLLMLYFSRAPSRPCWAAADDAIGQMSS</sequence>
<dbReference type="EMBL" id="CM016556">
    <property type="protein sequence ID" value="TKW12982.1"/>
    <property type="molecule type" value="Genomic_DNA"/>
</dbReference>
<dbReference type="Gramene" id="TKW12981">
    <property type="protein sequence ID" value="TKW12981"/>
    <property type="gene ID" value="SEVIR_5G070700v2"/>
</dbReference>
<dbReference type="EMBL" id="CM016556">
    <property type="protein sequence ID" value="TKW12981.1"/>
    <property type="molecule type" value="Genomic_DNA"/>
</dbReference>
<evidence type="ECO:0000313" key="3">
    <source>
        <dbReference type="Proteomes" id="UP000298652"/>
    </source>
</evidence>